<dbReference type="OrthoDB" id="116799at2"/>
<gene>
    <name evidence="3" type="ORF">SRCM100623_02043</name>
</gene>
<dbReference type="Proteomes" id="UP000093796">
    <property type="component" value="Unassembled WGS sequence"/>
</dbReference>
<keyword evidence="2" id="KW-0808">Transferase</keyword>
<organism evidence="3 4">
    <name type="scientific">Acetobacter pasteurianus</name>
    <name type="common">Acetobacter turbidans</name>
    <dbReference type="NCBI Taxonomy" id="438"/>
    <lineage>
        <taxon>Bacteria</taxon>
        <taxon>Pseudomonadati</taxon>
        <taxon>Pseudomonadota</taxon>
        <taxon>Alphaproteobacteria</taxon>
        <taxon>Acetobacterales</taxon>
        <taxon>Acetobacteraceae</taxon>
        <taxon>Acetobacter</taxon>
    </lineage>
</organism>
<protein>
    <recommendedName>
        <fullName evidence="5">Methyltransferase type 12</fullName>
    </recommendedName>
</protein>
<dbReference type="GO" id="GO:0009312">
    <property type="term" value="P:oligosaccharide biosynthetic process"/>
    <property type="evidence" value="ECO:0007669"/>
    <property type="project" value="InterPro"/>
</dbReference>
<dbReference type="PANTHER" id="PTHR44942:SF4">
    <property type="entry name" value="METHYLTRANSFERASE TYPE 11 DOMAIN-CONTAINING PROTEIN"/>
    <property type="match status" value="1"/>
</dbReference>
<evidence type="ECO:0000256" key="2">
    <source>
        <dbReference type="ARBA" id="ARBA00022679"/>
    </source>
</evidence>
<reference evidence="3 4" key="1">
    <citation type="submission" date="2016-05" db="EMBL/GenBank/DDBJ databases">
        <title>Genome sequencing of Acetobacter pasteurianus strain SRCM100623.</title>
        <authorList>
            <person name="Song Y.R."/>
        </authorList>
    </citation>
    <scope>NUCLEOTIDE SEQUENCE [LARGE SCALE GENOMIC DNA]</scope>
    <source>
        <strain evidence="3 4">SRCM100623</strain>
    </source>
</reference>
<dbReference type="GO" id="GO:0032259">
    <property type="term" value="P:methylation"/>
    <property type="evidence" value="ECO:0007669"/>
    <property type="project" value="UniProtKB-KW"/>
</dbReference>
<dbReference type="Gene3D" id="3.40.50.150">
    <property type="entry name" value="Vaccinia Virus protein VP39"/>
    <property type="match status" value="1"/>
</dbReference>
<dbReference type="GO" id="GO:0008757">
    <property type="term" value="F:S-adenosylmethionine-dependent methyltransferase activity"/>
    <property type="evidence" value="ECO:0007669"/>
    <property type="project" value="InterPro"/>
</dbReference>
<evidence type="ECO:0000313" key="4">
    <source>
        <dbReference type="Proteomes" id="UP000093796"/>
    </source>
</evidence>
<dbReference type="RefSeq" id="WP_035367362.1">
    <property type="nucleotide sequence ID" value="NZ_LYUD01000107.1"/>
</dbReference>
<dbReference type="CDD" id="cd02440">
    <property type="entry name" value="AdoMet_MTases"/>
    <property type="match status" value="1"/>
</dbReference>
<dbReference type="Pfam" id="PF05401">
    <property type="entry name" value="NodS"/>
    <property type="match status" value="1"/>
</dbReference>
<evidence type="ECO:0008006" key="5">
    <source>
        <dbReference type="Google" id="ProtNLM"/>
    </source>
</evidence>
<name>A0A1A0D9Q9_ACEPA</name>
<dbReference type="InterPro" id="IPR051052">
    <property type="entry name" value="Diverse_substrate_MTase"/>
</dbReference>
<evidence type="ECO:0000313" key="3">
    <source>
        <dbReference type="EMBL" id="OAZ72023.1"/>
    </source>
</evidence>
<sequence>MSNETWKPDVFENLFQNSPDPWNFESSSYEQQKLIRVLQCLPARPICFAVELGCAIGVGTLALAQYCQRIVGIDASETALAIAKTRCAQQKHVSFIKAFLPEAYPDLEVSGCDLVLVSEVLYFLSPVDIQRLAAHVTKSLKSEGSILIVNWTGSTDTPCTGDEAAECFIQACQERHWYLEHNECGEGYRIDRLVHFANS</sequence>
<accession>A0A1A0D9Q9</accession>
<keyword evidence="1" id="KW-0489">Methyltransferase</keyword>
<comment type="caution">
    <text evidence="3">The sequence shown here is derived from an EMBL/GenBank/DDBJ whole genome shotgun (WGS) entry which is preliminary data.</text>
</comment>
<dbReference type="InterPro" id="IPR029063">
    <property type="entry name" value="SAM-dependent_MTases_sf"/>
</dbReference>
<dbReference type="EMBL" id="LYUD01000107">
    <property type="protein sequence ID" value="OAZ72023.1"/>
    <property type="molecule type" value="Genomic_DNA"/>
</dbReference>
<dbReference type="PANTHER" id="PTHR44942">
    <property type="entry name" value="METHYLTRANSF_11 DOMAIN-CONTAINING PROTEIN"/>
    <property type="match status" value="1"/>
</dbReference>
<proteinExistence type="predicted"/>
<dbReference type="InterPro" id="IPR008715">
    <property type="entry name" value="SAM-MeTfrase_NodS-like"/>
</dbReference>
<dbReference type="AlphaFoldDB" id="A0A1A0D9Q9"/>
<evidence type="ECO:0000256" key="1">
    <source>
        <dbReference type="ARBA" id="ARBA00022603"/>
    </source>
</evidence>
<dbReference type="SUPFAM" id="SSF53335">
    <property type="entry name" value="S-adenosyl-L-methionine-dependent methyltransferases"/>
    <property type="match status" value="1"/>
</dbReference>